<keyword evidence="4" id="KW-0808">Transferase</keyword>
<dbReference type="GO" id="GO:0009450">
    <property type="term" value="P:gamma-aminobutyric acid catabolic process"/>
    <property type="evidence" value="ECO:0007669"/>
    <property type="project" value="TreeGrafter"/>
</dbReference>
<gene>
    <name evidence="7" type="ORF">WMY93_033603</name>
</gene>
<dbReference type="InterPro" id="IPR015424">
    <property type="entry name" value="PyrdxlP-dep_Trfase"/>
</dbReference>
<sequence length="419" mass="46596">MSRGSGVSVSVSERQVGVWPPLTPKPSTTGHPVSGLAHRSFPRLQYPLEEFTRENAAEEARCLERYSLFSLYSLCAGGGTLYILCLCPGVLSIYSVCVQEVLSIYSVCVQEEVLSIYSVCVQEVLSIYSVCVQEEVLSIYSVCVQEVLSIYSVCVQEEVLSIYSVCVQEVLSIYSVCVQEVLSIYSVCVQEVEDLIVRWRQKGRPVAGIVVEPIQAEGGDNHASPNFFKSLRNIARKHGCAFHVDEVQTGGGCTGKFWAHEHWGLDDPGDIVSFSKKMLTGGYYHRDELQADKGYRIFNTWMGDPSKNLLLIEVLNVIRRENLLEEVRRSGKALLQGLYALQVLCLLYCTLSRYSVYCTVHSPGTLSTVLYTLQVLCLLYTLQVLCLTSPSQSEQSHSELCGLVELFTVHVCVITSPPH</sequence>
<dbReference type="GO" id="GO:0030170">
    <property type="term" value="F:pyridoxal phosphate binding"/>
    <property type="evidence" value="ECO:0007669"/>
    <property type="project" value="InterPro"/>
</dbReference>
<dbReference type="Gene3D" id="3.40.640.10">
    <property type="entry name" value="Type I PLP-dependent aspartate aminotransferase-like (Major domain)"/>
    <property type="match status" value="1"/>
</dbReference>
<dbReference type="SUPFAM" id="SSF53383">
    <property type="entry name" value="PLP-dependent transferases"/>
    <property type="match status" value="1"/>
</dbReference>
<dbReference type="PANTHER" id="PTHR43206">
    <property type="entry name" value="AMINOTRANSFERASE"/>
    <property type="match status" value="1"/>
</dbReference>
<dbReference type="PANTHER" id="PTHR43206:SF1">
    <property type="entry name" value="4-AMINOBUTYRATE AMINOTRANSFERASE, MITOCHONDRIAL"/>
    <property type="match status" value="1"/>
</dbReference>
<evidence type="ECO:0000256" key="1">
    <source>
        <dbReference type="ARBA" id="ARBA00001933"/>
    </source>
</evidence>
<evidence type="ECO:0000256" key="2">
    <source>
        <dbReference type="ARBA" id="ARBA00008954"/>
    </source>
</evidence>
<dbReference type="Proteomes" id="UP001460270">
    <property type="component" value="Unassembled WGS sequence"/>
</dbReference>
<dbReference type="InterPro" id="IPR049704">
    <property type="entry name" value="Aminotrans_3_PPA_site"/>
</dbReference>
<evidence type="ECO:0000313" key="8">
    <source>
        <dbReference type="Proteomes" id="UP001460270"/>
    </source>
</evidence>
<dbReference type="PROSITE" id="PS00600">
    <property type="entry name" value="AA_TRANSFER_CLASS_3"/>
    <property type="match status" value="1"/>
</dbReference>
<comment type="caution">
    <text evidence="7">The sequence shown here is derived from an EMBL/GenBank/DDBJ whole genome shotgun (WGS) entry which is preliminary data.</text>
</comment>
<evidence type="ECO:0000256" key="3">
    <source>
        <dbReference type="ARBA" id="ARBA00022576"/>
    </source>
</evidence>
<dbReference type="Gene3D" id="3.90.1150.10">
    <property type="entry name" value="Aspartate Aminotransferase, domain 1"/>
    <property type="match status" value="1"/>
</dbReference>
<dbReference type="EMBL" id="JBBPFD010000215">
    <property type="protein sequence ID" value="KAK7879684.1"/>
    <property type="molecule type" value="Genomic_DNA"/>
</dbReference>
<keyword evidence="5 6" id="KW-0663">Pyridoxal phosphate</keyword>
<reference evidence="8" key="1">
    <citation type="submission" date="2024-04" db="EMBL/GenBank/DDBJ databases">
        <title>Salinicola lusitanus LLJ914,a marine bacterium isolated from the Okinawa Trough.</title>
        <authorList>
            <person name="Li J."/>
        </authorList>
    </citation>
    <scope>NUCLEOTIDE SEQUENCE [LARGE SCALE GENOMIC DNA]</scope>
</reference>
<dbReference type="InterPro" id="IPR015421">
    <property type="entry name" value="PyrdxlP-dep_Trfase_major"/>
</dbReference>
<dbReference type="AlphaFoldDB" id="A0AAW0MGL1"/>
<keyword evidence="3" id="KW-0032">Aminotransferase</keyword>
<evidence type="ECO:0000256" key="6">
    <source>
        <dbReference type="RuleBase" id="RU003560"/>
    </source>
</evidence>
<name>A0AAW0MGL1_9GOBI</name>
<dbReference type="InterPro" id="IPR005814">
    <property type="entry name" value="Aminotrans_3"/>
</dbReference>
<comment type="cofactor">
    <cofactor evidence="1">
        <name>pyridoxal 5'-phosphate</name>
        <dbReference type="ChEBI" id="CHEBI:597326"/>
    </cofactor>
</comment>
<accession>A0AAW0MGL1</accession>
<dbReference type="InterPro" id="IPR015422">
    <property type="entry name" value="PyrdxlP-dep_Trfase_small"/>
</dbReference>
<organism evidence="7 8">
    <name type="scientific">Mugilogobius chulae</name>
    <name type="common">yellowstripe goby</name>
    <dbReference type="NCBI Taxonomy" id="88201"/>
    <lineage>
        <taxon>Eukaryota</taxon>
        <taxon>Metazoa</taxon>
        <taxon>Chordata</taxon>
        <taxon>Craniata</taxon>
        <taxon>Vertebrata</taxon>
        <taxon>Euteleostomi</taxon>
        <taxon>Actinopterygii</taxon>
        <taxon>Neopterygii</taxon>
        <taxon>Teleostei</taxon>
        <taxon>Neoteleostei</taxon>
        <taxon>Acanthomorphata</taxon>
        <taxon>Gobiaria</taxon>
        <taxon>Gobiiformes</taxon>
        <taxon>Gobioidei</taxon>
        <taxon>Gobiidae</taxon>
        <taxon>Gobionellinae</taxon>
        <taxon>Mugilogobius</taxon>
    </lineage>
</organism>
<dbReference type="GO" id="GO:0008483">
    <property type="term" value="F:transaminase activity"/>
    <property type="evidence" value="ECO:0007669"/>
    <property type="project" value="UniProtKB-KW"/>
</dbReference>
<dbReference type="Pfam" id="PF00202">
    <property type="entry name" value="Aminotran_3"/>
    <property type="match status" value="1"/>
</dbReference>
<protein>
    <recommendedName>
        <fullName evidence="9">4-aminobutyrate aminotransferase, mitochondrial</fullName>
    </recommendedName>
</protein>
<evidence type="ECO:0008006" key="9">
    <source>
        <dbReference type="Google" id="ProtNLM"/>
    </source>
</evidence>
<evidence type="ECO:0000256" key="4">
    <source>
        <dbReference type="ARBA" id="ARBA00022679"/>
    </source>
</evidence>
<proteinExistence type="inferred from homology"/>
<evidence type="ECO:0000313" key="7">
    <source>
        <dbReference type="EMBL" id="KAK7879684.1"/>
    </source>
</evidence>
<keyword evidence="8" id="KW-1185">Reference proteome</keyword>
<evidence type="ECO:0000256" key="5">
    <source>
        <dbReference type="ARBA" id="ARBA00022898"/>
    </source>
</evidence>
<dbReference type="GO" id="GO:0005739">
    <property type="term" value="C:mitochondrion"/>
    <property type="evidence" value="ECO:0007669"/>
    <property type="project" value="TreeGrafter"/>
</dbReference>
<comment type="similarity">
    <text evidence="2 6">Belongs to the class-III pyridoxal-phosphate-dependent aminotransferase family.</text>
</comment>